<sequence length="80" mass="8898">MDELTRELQAARWYRSTWSGPDGGNCVEVAELSGGRRGVRDSKEPGRRALVMPPAEWTAFVRSLKDGRMRSGFRGTATGR</sequence>
<comment type="caution">
    <text evidence="2">The sequence shown here is derived from an EMBL/GenBank/DDBJ whole genome shotgun (WGS) entry which is preliminary data.</text>
</comment>
<dbReference type="AlphaFoldDB" id="A0A919RA13"/>
<evidence type="ECO:0000313" key="3">
    <source>
        <dbReference type="Proteomes" id="UP000655287"/>
    </source>
</evidence>
<dbReference type="InterPro" id="IPR007278">
    <property type="entry name" value="DUF397"/>
</dbReference>
<dbReference type="RefSeq" id="WP_203995019.1">
    <property type="nucleotide sequence ID" value="NZ_BOOU01000122.1"/>
</dbReference>
<keyword evidence="3" id="KW-1185">Reference proteome</keyword>
<dbReference type="Proteomes" id="UP000655287">
    <property type="component" value="Unassembled WGS sequence"/>
</dbReference>
<accession>A0A919RA13</accession>
<dbReference type="EMBL" id="BOOU01000122">
    <property type="protein sequence ID" value="GII81953.1"/>
    <property type="molecule type" value="Genomic_DNA"/>
</dbReference>
<feature type="domain" description="DUF397" evidence="1">
    <location>
        <begin position="11"/>
        <end position="65"/>
    </location>
</feature>
<name>A0A919RA13_9ACTN</name>
<protein>
    <recommendedName>
        <fullName evidence="1">DUF397 domain-containing protein</fullName>
    </recommendedName>
</protein>
<evidence type="ECO:0000259" key="1">
    <source>
        <dbReference type="Pfam" id="PF04149"/>
    </source>
</evidence>
<proteinExistence type="predicted"/>
<dbReference type="Pfam" id="PF04149">
    <property type="entry name" value="DUF397"/>
    <property type="match status" value="1"/>
</dbReference>
<gene>
    <name evidence="2" type="ORF">Sru01_69350</name>
</gene>
<organism evidence="2 3">
    <name type="scientific">Sphaerisporangium rufum</name>
    <dbReference type="NCBI Taxonomy" id="1381558"/>
    <lineage>
        <taxon>Bacteria</taxon>
        <taxon>Bacillati</taxon>
        <taxon>Actinomycetota</taxon>
        <taxon>Actinomycetes</taxon>
        <taxon>Streptosporangiales</taxon>
        <taxon>Streptosporangiaceae</taxon>
        <taxon>Sphaerisporangium</taxon>
    </lineage>
</organism>
<evidence type="ECO:0000313" key="2">
    <source>
        <dbReference type="EMBL" id="GII81953.1"/>
    </source>
</evidence>
<reference evidence="2" key="1">
    <citation type="submission" date="2021-01" db="EMBL/GenBank/DDBJ databases">
        <title>Whole genome shotgun sequence of Sphaerisporangium rufum NBRC 109079.</title>
        <authorList>
            <person name="Komaki H."/>
            <person name="Tamura T."/>
        </authorList>
    </citation>
    <scope>NUCLEOTIDE SEQUENCE</scope>
    <source>
        <strain evidence="2">NBRC 109079</strain>
    </source>
</reference>